<evidence type="ECO:0000313" key="3">
    <source>
        <dbReference type="Proteomes" id="UP001492541"/>
    </source>
</evidence>
<evidence type="ECO:0000313" key="2">
    <source>
        <dbReference type="EMBL" id="XAT63699.1"/>
    </source>
</evidence>
<dbReference type="Proteomes" id="UP001492541">
    <property type="component" value="Chromosome"/>
</dbReference>
<dbReference type="GeneID" id="90450160"/>
<dbReference type="EMBL" id="CP087714">
    <property type="protein sequence ID" value="XAT63699.1"/>
    <property type="molecule type" value="Genomic_DNA"/>
</dbReference>
<proteinExistence type="predicted"/>
<keyword evidence="1" id="KW-0812">Transmembrane</keyword>
<dbReference type="PANTHER" id="PTHR38815:SF1">
    <property type="entry name" value="DUF373 FAMILY PROTEIN"/>
    <property type="match status" value="1"/>
</dbReference>
<sequence>MKLIIVIDRDDDIGRKTEFKTPIVGRKASMDAAIQLGITDPEDSDLNTIFGAIKIYDRMKTEGEDVEIAIISGDENVGVISDSRIAEQVDYLKKKFNASNVILVTDGSEDEFVIPIISSRFKVDAVNRIVVKQSKSLESTYYLIKKMFEDPKIAKATLSPLGIILLIFSIFSLLGLRDIGYGTIVFFIGSYLLLKAYGMDYAIEDYFSTIKNSLLEGRFSFITYIVSLILVIVGIIQGLNSVWKLLNSPVAAGAVYLITTFIYGSLWWTIAGGVSIIVGRIFDAFIEKKPMRRYISMMFLLFSAGLIFWGGSVYIISSTEAYAHLRENALYYFMMALFGAFVSGIIGVLPIRYYSSKDSN</sequence>
<organism evidence="2 3">
    <name type="scientific">Geoglobus acetivorans</name>
    <dbReference type="NCBI Taxonomy" id="565033"/>
    <lineage>
        <taxon>Archaea</taxon>
        <taxon>Methanobacteriati</taxon>
        <taxon>Methanobacteriota</taxon>
        <taxon>Archaeoglobi</taxon>
        <taxon>Archaeoglobales</taxon>
        <taxon>Archaeoglobaceae</taxon>
        <taxon>Geoglobus</taxon>
    </lineage>
</organism>
<dbReference type="InterPro" id="IPR007254">
    <property type="entry name" value="DUF373"/>
</dbReference>
<feature type="transmembrane region" description="Helical" evidence="1">
    <location>
        <begin position="179"/>
        <end position="198"/>
    </location>
</feature>
<protein>
    <submittedName>
        <fullName evidence="2">DUF373 family protein</fullName>
    </submittedName>
</protein>
<gene>
    <name evidence="2" type="ORF">LPQ35_10650</name>
</gene>
<dbReference type="Pfam" id="PF04123">
    <property type="entry name" value="DUF373"/>
    <property type="match status" value="1"/>
</dbReference>
<accession>A0ABZ3H334</accession>
<keyword evidence="1" id="KW-0472">Membrane</keyword>
<feature type="transmembrane region" description="Helical" evidence="1">
    <location>
        <begin position="219"/>
        <end position="243"/>
    </location>
</feature>
<reference evidence="2 3" key="1">
    <citation type="submission" date="2021-11" db="EMBL/GenBank/DDBJ databases">
        <title>Whole genome of Geoglobus acetivorans.</title>
        <authorList>
            <person name="Liu D."/>
        </authorList>
    </citation>
    <scope>NUCLEOTIDE SEQUENCE [LARGE SCALE GENOMIC DNA]</scope>
    <source>
        <strain evidence="2 3">SBH6</strain>
    </source>
</reference>
<feature type="transmembrane region" description="Helical" evidence="1">
    <location>
        <begin position="329"/>
        <end position="351"/>
    </location>
</feature>
<feature type="transmembrane region" description="Helical" evidence="1">
    <location>
        <begin position="294"/>
        <end position="317"/>
    </location>
</feature>
<dbReference type="RefSeq" id="WP_193807040.1">
    <property type="nucleotide sequence ID" value="NZ_CP087714.1"/>
</dbReference>
<evidence type="ECO:0000256" key="1">
    <source>
        <dbReference type="SAM" id="Phobius"/>
    </source>
</evidence>
<feature type="transmembrane region" description="Helical" evidence="1">
    <location>
        <begin position="153"/>
        <end position="173"/>
    </location>
</feature>
<dbReference type="PANTHER" id="PTHR38815">
    <property type="entry name" value="HYPOTHETICAL MEMBRANE PROTEIN, CONSERVED, DUF373 FAMILY"/>
    <property type="match status" value="1"/>
</dbReference>
<keyword evidence="1" id="KW-1133">Transmembrane helix</keyword>
<keyword evidence="3" id="KW-1185">Reference proteome</keyword>
<name>A0ABZ3H334_GEOAI</name>
<feature type="transmembrane region" description="Helical" evidence="1">
    <location>
        <begin position="255"/>
        <end position="282"/>
    </location>
</feature>